<comment type="caution">
    <text evidence="5">The sequence shown here is derived from an EMBL/GenBank/DDBJ whole genome shotgun (WGS) entry which is preliminary data.</text>
</comment>
<feature type="signal peptide" evidence="3">
    <location>
        <begin position="1"/>
        <end position="28"/>
    </location>
</feature>
<keyword evidence="3" id="KW-0732">Signal</keyword>
<protein>
    <recommendedName>
        <fullName evidence="4">C2 domain-containing protein</fullName>
    </recommendedName>
</protein>
<evidence type="ECO:0000256" key="1">
    <source>
        <dbReference type="SAM" id="MobiDB-lite"/>
    </source>
</evidence>
<dbReference type="Proteomes" id="UP000215902">
    <property type="component" value="Unassembled WGS sequence"/>
</dbReference>
<accession>A0A267EQN8</accession>
<dbReference type="PANTHER" id="PTHR10024">
    <property type="entry name" value="SYNAPTOTAGMIN"/>
    <property type="match status" value="1"/>
</dbReference>
<dbReference type="SUPFAM" id="SSF49562">
    <property type="entry name" value="C2 domain (Calcium/lipid-binding domain, CaLB)"/>
    <property type="match status" value="2"/>
</dbReference>
<dbReference type="InterPro" id="IPR035892">
    <property type="entry name" value="C2_domain_sf"/>
</dbReference>
<dbReference type="GO" id="GO:0005544">
    <property type="term" value="F:calcium-dependent phospholipid binding"/>
    <property type="evidence" value="ECO:0007669"/>
    <property type="project" value="TreeGrafter"/>
</dbReference>
<keyword evidence="6" id="KW-1185">Reference proteome</keyword>
<dbReference type="EMBL" id="NIVC01001814">
    <property type="protein sequence ID" value="PAA63776.1"/>
    <property type="molecule type" value="Genomic_DNA"/>
</dbReference>
<feature type="compositionally biased region" description="Basic and acidic residues" evidence="1">
    <location>
        <begin position="57"/>
        <end position="74"/>
    </location>
</feature>
<dbReference type="GO" id="GO:0098793">
    <property type="term" value="C:presynapse"/>
    <property type="evidence" value="ECO:0007669"/>
    <property type="project" value="GOC"/>
</dbReference>
<evidence type="ECO:0000256" key="2">
    <source>
        <dbReference type="SAM" id="Phobius"/>
    </source>
</evidence>
<dbReference type="GO" id="GO:0001786">
    <property type="term" value="F:phosphatidylserine binding"/>
    <property type="evidence" value="ECO:0007669"/>
    <property type="project" value="TreeGrafter"/>
</dbReference>
<keyword evidence="2" id="KW-1133">Transmembrane helix</keyword>
<evidence type="ECO:0000313" key="6">
    <source>
        <dbReference type="Proteomes" id="UP000215902"/>
    </source>
</evidence>
<dbReference type="SMART" id="SM00239">
    <property type="entry name" value="C2"/>
    <property type="match status" value="2"/>
</dbReference>
<name>A0A267EQN8_9PLAT</name>
<dbReference type="Pfam" id="PF00168">
    <property type="entry name" value="C2"/>
    <property type="match status" value="2"/>
</dbReference>
<dbReference type="GO" id="GO:0030276">
    <property type="term" value="F:clathrin binding"/>
    <property type="evidence" value="ECO:0007669"/>
    <property type="project" value="TreeGrafter"/>
</dbReference>
<dbReference type="InterPro" id="IPR000008">
    <property type="entry name" value="C2_dom"/>
</dbReference>
<feature type="compositionally biased region" description="Low complexity" evidence="1">
    <location>
        <begin position="533"/>
        <end position="543"/>
    </location>
</feature>
<feature type="domain" description="C2" evidence="4">
    <location>
        <begin position="355"/>
        <end position="500"/>
    </location>
</feature>
<sequence length="543" mass="61252">MRRRAGPLLPLLLLLLPLLLPSPPPVAAVATAIPAAGADSIQLEEVPDLDDEDSEIGLERRSKEELAPPPEGGDHKELLRQLKTVLHKELQRRKAVSQIEKKGAHLSDVVSGASKVGKAVSKEDKKHKKKKKKKKQKNFFATLWQKLRKILPLWAIILIFSGIGLIFLLLLALLIYCCCCRSKSSRSRMQPPAQSVLYKDLDLTGANRPQFGMINYSLEYDLKKDNLIVTVSNCQDLPKGLDSLDPYVVVSMMSEKDEAAGKTRGTKPKTSKTVRNSGNPVFNFSCVFPVKKKSELKEKIVVFEVFDWDYGIKHDMVARKVVHLRRLGEGLDEILGRTADFSKALRRGLPRDERGPGDICLSLYYAAKNMSLTVSIIECKGVFVAKGRSEEPDLETLPNTFVRLSLRHPQLKREQVKRSKQVSGTRNPYFNQQFVFEVGARDMLETCILRITLVHKTETLRLKRPVGSLKLHAGADPDSLPLLHWRELLQTPNRAVARWHNLITPEAEERNRKIREKEEKRRLQELQEEAEAAAETAAPSGNR</sequence>
<proteinExistence type="predicted"/>
<feature type="compositionally biased region" description="Basic and acidic residues" evidence="1">
    <location>
        <begin position="508"/>
        <end position="525"/>
    </location>
</feature>
<gene>
    <name evidence="5" type="ORF">BOX15_Mlig021003g1</name>
</gene>
<dbReference type="PANTHER" id="PTHR10024:SF227">
    <property type="entry name" value="SYNAPTOTAGMIN 1"/>
    <property type="match status" value="1"/>
</dbReference>
<dbReference type="PROSITE" id="PS50004">
    <property type="entry name" value="C2"/>
    <property type="match status" value="2"/>
</dbReference>
<dbReference type="Gene3D" id="2.60.40.150">
    <property type="entry name" value="C2 domain"/>
    <property type="match status" value="2"/>
</dbReference>
<evidence type="ECO:0000313" key="5">
    <source>
        <dbReference type="EMBL" id="PAA63776.1"/>
    </source>
</evidence>
<evidence type="ECO:0000256" key="3">
    <source>
        <dbReference type="SAM" id="SignalP"/>
    </source>
</evidence>
<dbReference type="GO" id="GO:0000149">
    <property type="term" value="F:SNARE binding"/>
    <property type="evidence" value="ECO:0007669"/>
    <property type="project" value="TreeGrafter"/>
</dbReference>
<evidence type="ECO:0000259" key="4">
    <source>
        <dbReference type="PROSITE" id="PS50004"/>
    </source>
</evidence>
<dbReference type="GO" id="GO:0005886">
    <property type="term" value="C:plasma membrane"/>
    <property type="evidence" value="ECO:0007669"/>
    <property type="project" value="TreeGrafter"/>
</dbReference>
<dbReference type="STRING" id="282301.A0A267EQN8"/>
<feature type="transmembrane region" description="Helical" evidence="2">
    <location>
        <begin position="153"/>
        <end position="179"/>
    </location>
</feature>
<dbReference type="AlphaFoldDB" id="A0A267EQN8"/>
<dbReference type="GO" id="GO:0048791">
    <property type="term" value="P:calcium ion-regulated exocytosis of neurotransmitter"/>
    <property type="evidence" value="ECO:0007669"/>
    <property type="project" value="TreeGrafter"/>
</dbReference>
<keyword evidence="2" id="KW-0472">Membrane</keyword>
<organism evidence="5 6">
    <name type="scientific">Macrostomum lignano</name>
    <dbReference type="NCBI Taxonomy" id="282301"/>
    <lineage>
        <taxon>Eukaryota</taxon>
        <taxon>Metazoa</taxon>
        <taxon>Spiralia</taxon>
        <taxon>Lophotrochozoa</taxon>
        <taxon>Platyhelminthes</taxon>
        <taxon>Rhabditophora</taxon>
        <taxon>Macrostomorpha</taxon>
        <taxon>Macrostomida</taxon>
        <taxon>Macrostomidae</taxon>
        <taxon>Macrostomum</taxon>
    </lineage>
</organism>
<dbReference type="GO" id="GO:0048488">
    <property type="term" value="P:synaptic vesicle endocytosis"/>
    <property type="evidence" value="ECO:0007669"/>
    <property type="project" value="TreeGrafter"/>
</dbReference>
<feature type="region of interest" description="Disordered" evidence="1">
    <location>
        <begin position="48"/>
        <end position="74"/>
    </location>
</feature>
<feature type="domain" description="C2" evidence="4">
    <location>
        <begin position="210"/>
        <end position="338"/>
    </location>
</feature>
<dbReference type="GO" id="GO:0070382">
    <property type="term" value="C:exocytic vesicle"/>
    <property type="evidence" value="ECO:0007669"/>
    <property type="project" value="TreeGrafter"/>
</dbReference>
<feature type="chain" id="PRO_5013193200" description="C2 domain-containing protein" evidence="3">
    <location>
        <begin position="29"/>
        <end position="543"/>
    </location>
</feature>
<reference evidence="5 6" key="1">
    <citation type="submission" date="2017-06" db="EMBL/GenBank/DDBJ databases">
        <title>A platform for efficient transgenesis in Macrostomum lignano, a flatworm model organism for stem cell research.</title>
        <authorList>
            <person name="Berezikov E."/>
        </authorList>
    </citation>
    <scope>NUCLEOTIDE SEQUENCE [LARGE SCALE GENOMIC DNA]</scope>
    <source>
        <strain evidence="5">DV1</strain>
        <tissue evidence="5">Whole organism</tissue>
    </source>
</reference>
<dbReference type="GO" id="GO:0005509">
    <property type="term" value="F:calcium ion binding"/>
    <property type="evidence" value="ECO:0007669"/>
    <property type="project" value="TreeGrafter"/>
</dbReference>
<keyword evidence="2" id="KW-0812">Transmembrane</keyword>
<dbReference type="OrthoDB" id="10259057at2759"/>
<feature type="region of interest" description="Disordered" evidence="1">
    <location>
        <begin position="508"/>
        <end position="543"/>
    </location>
</feature>